<comment type="subcellular location">
    <subcellularLocation>
        <location evidence="2">Nucleus</location>
    </subcellularLocation>
</comment>
<feature type="compositionally biased region" description="Acidic residues" evidence="6">
    <location>
        <begin position="40"/>
        <end position="72"/>
    </location>
</feature>
<dbReference type="GO" id="GO:0005634">
    <property type="term" value="C:nucleus"/>
    <property type="evidence" value="ECO:0007669"/>
    <property type="project" value="UniProtKB-SubCell"/>
</dbReference>
<evidence type="ECO:0000256" key="3">
    <source>
        <dbReference type="ARBA" id="ARBA00008057"/>
    </source>
</evidence>
<feature type="compositionally biased region" description="Acidic residues" evidence="6">
    <location>
        <begin position="109"/>
        <end position="120"/>
    </location>
</feature>
<evidence type="ECO:0000256" key="4">
    <source>
        <dbReference type="ARBA" id="ARBA00023186"/>
    </source>
</evidence>
<comment type="caution">
    <text evidence="8">The sequence shown here is derived from an EMBL/GenBank/DDBJ whole genome shotgun (WGS) entry which is preliminary data.</text>
</comment>
<accession>A0A9P5UCY2</accession>
<dbReference type="Proteomes" id="UP000772434">
    <property type="component" value="Unassembled WGS sequence"/>
</dbReference>
<dbReference type="Pfam" id="PF09649">
    <property type="entry name" value="CHZ"/>
    <property type="match status" value="1"/>
</dbReference>
<name>A0A9P5UCY2_9AGAR</name>
<protein>
    <recommendedName>
        <fullName evidence="7">Histone chaperone domain-containing protein</fullName>
    </recommendedName>
</protein>
<keyword evidence="9" id="KW-1185">Reference proteome</keyword>
<dbReference type="EMBL" id="JADNRY010000017">
    <property type="protein sequence ID" value="KAF9073638.1"/>
    <property type="molecule type" value="Genomic_DNA"/>
</dbReference>
<sequence length="120" mass="13025">MSTDATDSTAATKNSAAEATKPVDASPSNKGKGKASKEDESMEEDDDDDDDDEDDDDEDGSEEEEEEEDSMAEIDPTAILAPGRRTRGVKVDYTSAEALKKAGLKDQKDEDDEDEEMKEV</sequence>
<reference evidence="8" key="1">
    <citation type="submission" date="2020-11" db="EMBL/GenBank/DDBJ databases">
        <authorList>
            <consortium name="DOE Joint Genome Institute"/>
            <person name="Ahrendt S."/>
            <person name="Riley R."/>
            <person name="Andreopoulos W."/>
            <person name="Labutti K."/>
            <person name="Pangilinan J."/>
            <person name="Ruiz-Duenas F.J."/>
            <person name="Barrasa J.M."/>
            <person name="Sanchez-Garcia M."/>
            <person name="Camarero S."/>
            <person name="Miyauchi S."/>
            <person name="Serrano A."/>
            <person name="Linde D."/>
            <person name="Babiker R."/>
            <person name="Drula E."/>
            <person name="Ayuso-Fernandez I."/>
            <person name="Pacheco R."/>
            <person name="Padilla G."/>
            <person name="Ferreira P."/>
            <person name="Barriuso J."/>
            <person name="Kellner H."/>
            <person name="Castanera R."/>
            <person name="Alfaro M."/>
            <person name="Ramirez L."/>
            <person name="Pisabarro A.G."/>
            <person name="Kuo A."/>
            <person name="Tritt A."/>
            <person name="Lipzen A."/>
            <person name="He G."/>
            <person name="Yan M."/>
            <person name="Ng V."/>
            <person name="Cullen D."/>
            <person name="Martin F."/>
            <person name="Rosso M.-N."/>
            <person name="Henrissat B."/>
            <person name="Hibbett D."/>
            <person name="Martinez A.T."/>
            <person name="Grigoriev I.V."/>
        </authorList>
    </citation>
    <scope>NUCLEOTIDE SEQUENCE</scope>
    <source>
        <strain evidence="8">AH 40177</strain>
    </source>
</reference>
<evidence type="ECO:0000256" key="6">
    <source>
        <dbReference type="SAM" id="MobiDB-lite"/>
    </source>
</evidence>
<comment type="function">
    <text evidence="1">Forms a chaperone-bound H2A.Z-H2B complex that acts as a source for SWR1 complex-dependent H2A to H2A.Z histone replacement in chromatin.</text>
</comment>
<evidence type="ECO:0000313" key="8">
    <source>
        <dbReference type="EMBL" id="KAF9073638.1"/>
    </source>
</evidence>
<keyword evidence="5" id="KW-0539">Nucleus</keyword>
<dbReference type="AlphaFoldDB" id="A0A9P5UCY2"/>
<keyword evidence="4" id="KW-0143">Chaperone</keyword>
<evidence type="ECO:0000259" key="7">
    <source>
        <dbReference type="SMART" id="SM01082"/>
    </source>
</evidence>
<comment type="similarity">
    <text evidence="3">Belongs to the CHZ1 family.</text>
</comment>
<organism evidence="8 9">
    <name type="scientific">Rhodocollybia butyracea</name>
    <dbReference type="NCBI Taxonomy" id="206335"/>
    <lineage>
        <taxon>Eukaryota</taxon>
        <taxon>Fungi</taxon>
        <taxon>Dikarya</taxon>
        <taxon>Basidiomycota</taxon>
        <taxon>Agaricomycotina</taxon>
        <taxon>Agaricomycetes</taxon>
        <taxon>Agaricomycetidae</taxon>
        <taxon>Agaricales</taxon>
        <taxon>Marasmiineae</taxon>
        <taxon>Omphalotaceae</taxon>
        <taxon>Rhodocollybia</taxon>
    </lineage>
</organism>
<evidence type="ECO:0000256" key="2">
    <source>
        <dbReference type="ARBA" id="ARBA00004123"/>
    </source>
</evidence>
<evidence type="ECO:0000256" key="1">
    <source>
        <dbReference type="ARBA" id="ARBA00002212"/>
    </source>
</evidence>
<feature type="compositionally biased region" description="Basic and acidic residues" evidence="6">
    <location>
        <begin position="98"/>
        <end position="108"/>
    </location>
</feature>
<feature type="domain" description="Histone chaperone" evidence="7">
    <location>
        <begin position="65"/>
        <end position="102"/>
    </location>
</feature>
<evidence type="ECO:0000256" key="5">
    <source>
        <dbReference type="ARBA" id="ARBA00023242"/>
    </source>
</evidence>
<proteinExistence type="inferred from homology"/>
<dbReference type="SMART" id="SM01082">
    <property type="entry name" value="CHZ"/>
    <property type="match status" value="1"/>
</dbReference>
<feature type="region of interest" description="Disordered" evidence="6">
    <location>
        <begin position="1"/>
        <end position="120"/>
    </location>
</feature>
<feature type="compositionally biased region" description="Low complexity" evidence="6">
    <location>
        <begin position="1"/>
        <end position="17"/>
    </location>
</feature>
<dbReference type="OrthoDB" id="3364766at2759"/>
<gene>
    <name evidence="8" type="ORF">BDP27DRAFT_1444965</name>
</gene>
<dbReference type="InterPro" id="IPR019098">
    <property type="entry name" value="Histone_chaperone_domain_CHZ"/>
</dbReference>
<evidence type="ECO:0000313" key="9">
    <source>
        <dbReference type="Proteomes" id="UP000772434"/>
    </source>
</evidence>